<evidence type="ECO:0000313" key="1">
    <source>
        <dbReference type="EMBL" id="EEG88231.1"/>
    </source>
</evidence>
<comment type="caution">
    <text evidence="1">The sequence shown here is derived from an EMBL/GenBank/DDBJ whole genome shotgun (WGS) entry which is preliminary data.</text>
</comment>
<protein>
    <submittedName>
        <fullName evidence="1">Uncharacterized protein</fullName>
    </submittedName>
</protein>
<reference evidence="1 2" key="2">
    <citation type="submission" date="2009-03" db="EMBL/GenBank/DDBJ databases">
        <title>Draft genome sequence of Coprococcus comes (ATCC 27758).</title>
        <authorList>
            <person name="Sudarsanam P."/>
            <person name="Ley R."/>
            <person name="Guruge J."/>
            <person name="Turnbaugh P.J."/>
            <person name="Mahowald M."/>
            <person name="Liep D."/>
            <person name="Gordon J."/>
        </authorList>
    </citation>
    <scope>NUCLEOTIDE SEQUENCE [LARGE SCALE GENOMIC DNA]</scope>
    <source>
        <strain evidence="1 2">ATCC 27758</strain>
    </source>
</reference>
<sequence length="43" mass="5401">MRIRCGIFESVFRLQDDIRGWLENNKCRFLLFNWIFCHDFTPY</sequence>
<dbReference type="HOGENOM" id="CLU_3232251_0_0_9"/>
<dbReference type="EMBL" id="ABVR01000045">
    <property type="protein sequence ID" value="EEG88231.1"/>
    <property type="molecule type" value="Genomic_DNA"/>
</dbReference>
<evidence type="ECO:0000313" key="2">
    <source>
        <dbReference type="Proteomes" id="UP000003793"/>
    </source>
</evidence>
<dbReference type="Proteomes" id="UP000003793">
    <property type="component" value="Unassembled WGS sequence"/>
</dbReference>
<accession>C0BEF4</accession>
<gene>
    <name evidence="1" type="ORF">COPCOM_03566</name>
</gene>
<proteinExistence type="predicted"/>
<dbReference type="AlphaFoldDB" id="C0BEF4"/>
<reference evidence="1 2" key="1">
    <citation type="submission" date="2009-02" db="EMBL/GenBank/DDBJ databases">
        <authorList>
            <person name="Fulton L."/>
            <person name="Clifton S."/>
            <person name="Fulton B."/>
            <person name="Xu J."/>
            <person name="Minx P."/>
            <person name="Pepin K.H."/>
            <person name="Johnson M."/>
            <person name="Bhonagiri V."/>
            <person name="Nash W.E."/>
            <person name="Mardis E.R."/>
            <person name="Wilson R.K."/>
        </authorList>
    </citation>
    <scope>NUCLEOTIDE SEQUENCE [LARGE SCALE GENOMIC DNA]</scope>
    <source>
        <strain evidence="1 2">ATCC 27758</strain>
    </source>
</reference>
<name>C0BEF4_9FIRM</name>
<organism evidence="1 2">
    <name type="scientific">Coprococcus comes ATCC 27758</name>
    <dbReference type="NCBI Taxonomy" id="470146"/>
    <lineage>
        <taxon>Bacteria</taxon>
        <taxon>Bacillati</taxon>
        <taxon>Bacillota</taxon>
        <taxon>Clostridia</taxon>
        <taxon>Lachnospirales</taxon>
        <taxon>Lachnospiraceae</taxon>
        <taxon>Coprococcus</taxon>
    </lineage>
</organism>